<keyword evidence="1" id="KW-0560">Oxidoreductase</keyword>
<dbReference type="Proteomes" id="UP000824120">
    <property type="component" value="Chromosome 9"/>
</dbReference>
<evidence type="ECO:0000313" key="3">
    <source>
        <dbReference type="EMBL" id="KAG5585212.1"/>
    </source>
</evidence>
<dbReference type="PANTHER" id="PTHR11011">
    <property type="entry name" value="MALE STERILITY PROTEIN 2-RELATED"/>
    <property type="match status" value="1"/>
</dbReference>
<keyword evidence="1" id="KW-0521">NADP</keyword>
<dbReference type="InterPro" id="IPR026055">
    <property type="entry name" value="FAR"/>
</dbReference>
<evidence type="ECO:0000256" key="1">
    <source>
        <dbReference type="RuleBase" id="RU363097"/>
    </source>
</evidence>
<feature type="domain" description="Thioester reductase (TE)" evidence="2">
    <location>
        <begin position="90"/>
        <end position="259"/>
    </location>
</feature>
<dbReference type="OrthoDB" id="912256at2759"/>
<accession>A0A9J5XDC6</accession>
<dbReference type="EC" id="1.2.1.84" evidence="1"/>
<dbReference type="InterPro" id="IPR013120">
    <property type="entry name" value="FAR_NAD-bd"/>
</dbReference>
<keyword evidence="1" id="KW-0444">Lipid biosynthesis</keyword>
<dbReference type="GO" id="GO:0010345">
    <property type="term" value="P:suberin biosynthetic process"/>
    <property type="evidence" value="ECO:0007669"/>
    <property type="project" value="TreeGrafter"/>
</dbReference>
<keyword evidence="1" id="KW-0443">Lipid metabolism</keyword>
<dbReference type="AlphaFoldDB" id="A0A9J5XDC6"/>
<dbReference type="SUPFAM" id="SSF51735">
    <property type="entry name" value="NAD(P)-binding Rossmann-fold domains"/>
    <property type="match status" value="1"/>
</dbReference>
<dbReference type="Pfam" id="PF07993">
    <property type="entry name" value="NAD_binding_4"/>
    <property type="match status" value="1"/>
</dbReference>
<keyword evidence="4" id="KW-1185">Reference proteome</keyword>
<dbReference type="InterPro" id="IPR036291">
    <property type="entry name" value="NAD(P)-bd_dom_sf"/>
</dbReference>
<comment type="caution">
    <text evidence="3">The sequence shown here is derived from an EMBL/GenBank/DDBJ whole genome shotgun (WGS) entry which is preliminary data.</text>
</comment>
<dbReference type="PANTHER" id="PTHR11011:SF95">
    <property type="entry name" value="FATTY ACYL-COA REDUCTASE"/>
    <property type="match status" value="1"/>
</dbReference>
<comment type="catalytic activity">
    <reaction evidence="1">
        <text>a long-chain fatty acyl-CoA + 2 NADPH + 2 H(+) = a long-chain primary fatty alcohol + 2 NADP(+) + CoA</text>
        <dbReference type="Rhea" id="RHEA:52716"/>
        <dbReference type="ChEBI" id="CHEBI:15378"/>
        <dbReference type="ChEBI" id="CHEBI:57287"/>
        <dbReference type="ChEBI" id="CHEBI:57783"/>
        <dbReference type="ChEBI" id="CHEBI:58349"/>
        <dbReference type="ChEBI" id="CHEBI:77396"/>
        <dbReference type="ChEBI" id="CHEBI:83139"/>
        <dbReference type="EC" id="1.2.1.84"/>
    </reaction>
</comment>
<dbReference type="GO" id="GO:0102965">
    <property type="term" value="F:alcohol-forming long-chain fatty acyl-CoA reductase activity"/>
    <property type="evidence" value="ECO:0007669"/>
    <property type="project" value="UniProtKB-EC"/>
</dbReference>
<organism evidence="3 4">
    <name type="scientific">Solanum commersonii</name>
    <name type="common">Commerson's wild potato</name>
    <name type="synonym">Commerson's nightshade</name>
    <dbReference type="NCBI Taxonomy" id="4109"/>
    <lineage>
        <taxon>Eukaryota</taxon>
        <taxon>Viridiplantae</taxon>
        <taxon>Streptophyta</taxon>
        <taxon>Embryophyta</taxon>
        <taxon>Tracheophyta</taxon>
        <taxon>Spermatophyta</taxon>
        <taxon>Magnoliopsida</taxon>
        <taxon>eudicotyledons</taxon>
        <taxon>Gunneridae</taxon>
        <taxon>Pentapetalae</taxon>
        <taxon>asterids</taxon>
        <taxon>lamiids</taxon>
        <taxon>Solanales</taxon>
        <taxon>Solanaceae</taxon>
        <taxon>Solanoideae</taxon>
        <taxon>Solaneae</taxon>
        <taxon>Solanum</taxon>
    </lineage>
</organism>
<dbReference type="Gene3D" id="3.40.50.720">
    <property type="entry name" value="NAD(P)-binding Rossmann-like Domain"/>
    <property type="match status" value="1"/>
</dbReference>
<dbReference type="GO" id="GO:0080019">
    <property type="term" value="F:alcohol-forming very long-chain fatty acyl-CoA reductase activity"/>
    <property type="evidence" value="ECO:0007669"/>
    <property type="project" value="InterPro"/>
</dbReference>
<name>A0A9J5XDC6_SOLCO</name>
<reference evidence="3 4" key="1">
    <citation type="submission" date="2020-09" db="EMBL/GenBank/DDBJ databases">
        <title>De no assembly of potato wild relative species, Solanum commersonii.</title>
        <authorList>
            <person name="Cho K."/>
        </authorList>
    </citation>
    <scope>NUCLEOTIDE SEQUENCE [LARGE SCALE GENOMIC DNA]</scope>
    <source>
        <strain evidence="3">LZ3.2</strain>
        <tissue evidence="3">Leaf</tissue>
    </source>
</reference>
<protein>
    <recommendedName>
        <fullName evidence="1">Fatty acyl-CoA reductase</fullName>
        <ecNumber evidence="1">1.2.1.84</ecNumber>
    </recommendedName>
</protein>
<dbReference type="GO" id="GO:0035336">
    <property type="term" value="P:long-chain fatty-acyl-CoA metabolic process"/>
    <property type="evidence" value="ECO:0007669"/>
    <property type="project" value="TreeGrafter"/>
</dbReference>
<evidence type="ECO:0000313" key="4">
    <source>
        <dbReference type="Proteomes" id="UP000824120"/>
    </source>
</evidence>
<dbReference type="EMBL" id="JACXVP010000009">
    <property type="protein sequence ID" value="KAG5585212.1"/>
    <property type="molecule type" value="Genomic_DNA"/>
</dbReference>
<evidence type="ECO:0000259" key="2">
    <source>
        <dbReference type="Pfam" id="PF07993"/>
    </source>
</evidence>
<comment type="similarity">
    <text evidence="1">Belongs to the fatty acyl-CoA reductase family.</text>
</comment>
<sequence>MTMLHVQNLFSLNTKLLPTTKLFSENSTHFFTKISCKIRSKKISHLTLGIDHGIGPSSSFITALSDHQGDVIANNGIGIVDFFEAKNLLVTGAMGFLAKALIEKMLRTTPKINKIYLLIRAKDKETAFARLTSEIIESKLFKCLKKMHGESYESFILRSKLDAVVGHIHEPNLGVDIISAHQIAQEIDLIVDAGANTKWDLRYDLALYVNVNGSYQVMMFARKCKKLKLLVHFPTVCANGDKEGLLYEKPFTMGESITKEKVISHFPSTTVPSLNAANELDFVSKMKMLLKIMGPSTIS</sequence>
<gene>
    <name evidence="3" type="ORF">H5410_045646</name>
</gene>
<proteinExistence type="inferred from homology"/>
<comment type="function">
    <text evidence="1">Catalyzes the reduction of fatty acyl-CoA to fatty alcohols.</text>
</comment>